<accession>A0AA97AFM0</accession>
<dbReference type="EMBL" id="CP053586">
    <property type="protein sequence ID" value="WNZ22499.1"/>
    <property type="molecule type" value="Genomic_DNA"/>
</dbReference>
<dbReference type="AlphaFoldDB" id="A0AA97AFM0"/>
<protein>
    <submittedName>
        <fullName evidence="1">Uncharacterized protein</fullName>
    </submittedName>
</protein>
<dbReference type="RefSeq" id="WP_316433958.1">
    <property type="nucleotide sequence ID" value="NZ_CP053586.1"/>
</dbReference>
<gene>
    <name evidence="1" type="ORF">HJG54_06240</name>
</gene>
<organism evidence="1">
    <name type="scientific">Leptolyngbya sp. NK1-12</name>
    <dbReference type="NCBI Taxonomy" id="2547451"/>
    <lineage>
        <taxon>Bacteria</taxon>
        <taxon>Bacillati</taxon>
        <taxon>Cyanobacteriota</taxon>
        <taxon>Cyanophyceae</taxon>
        <taxon>Leptolyngbyales</taxon>
        <taxon>Leptolyngbyaceae</taxon>
        <taxon>Leptolyngbya group</taxon>
        <taxon>Leptolyngbya</taxon>
    </lineage>
</organism>
<name>A0AA97AFM0_9CYAN</name>
<reference evidence="1" key="1">
    <citation type="submission" date="2020-05" db="EMBL/GenBank/DDBJ databases">
        <authorList>
            <person name="Zhu T."/>
            <person name="Keshari N."/>
            <person name="Lu X."/>
        </authorList>
    </citation>
    <scope>NUCLEOTIDE SEQUENCE</scope>
    <source>
        <strain evidence="1">NK1-12</strain>
    </source>
</reference>
<proteinExistence type="predicted"/>
<sequence length="60" mass="6642">MQLSVIEKGLQQGREEERRILTLNLLREGVSPEVIARATGLAIEQIQQLQTTMPPSPADS</sequence>
<evidence type="ECO:0000313" key="1">
    <source>
        <dbReference type="EMBL" id="WNZ22499.1"/>
    </source>
</evidence>